<dbReference type="Proteomes" id="UP001456524">
    <property type="component" value="Unassembled WGS sequence"/>
</dbReference>
<evidence type="ECO:0000259" key="5">
    <source>
        <dbReference type="PROSITE" id="PS50280"/>
    </source>
</evidence>
<dbReference type="Pfam" id="PF01753">
    <property type="entry name" value="zf-MYND"/>
    <property type="match status" value="1"/>
</dbReference>
<dbReference type="Pfam" id="PF00856">
    <property type="entry name" value="SET"/>
    <property type="match status" value="1"/>
</dbReference>
<keyword evidence="8" id="KW-1185">Reference proteome</keyword>
<evidence type="ECO:0000256" key="3">
    <source>
        <dbReference type="ARBA" id="ARBA00022833"/>
    </source>
</evidence>
<reference evidence="7 8" key="1">
    <citation type="journal article" date="2022" name="G3 (Bethesda)">
        <title>Enemy or ally: a genomic approach to elucidate the lifestyle of Phyllosticta citrichinaensis.</title>
        <authorList>
            <person name="Buijs V.A."/>
            <person name="Groenewald J.Z."/>
            <person name="Haridas S."/>
            <person name="LaButti K.M."/>
            <person name="Lipzen A."/>
            <person name="Martin F.M."/>
            <person name="Barry K."/>
            <person name="Grigoriev I.V."/>
            <person name="Crous P.W."/>
            <person name="Seidl M.F."/>
        </authorList>
    </citation>
    <scope>NUCLEOTIDE SEQUENCE [LARGE SCALE GENOMIC DNA]</scope>
    <source>
        <strain evidence="7 8">CBS 129764</strain>
    </source>
</reference>
<accession>A0ABR1Y232</accession>
<dbReference type="PANTHER" id="PTHR12197">
    <property type="entry name" value="HISTONE-LYSINE N-METHYLTRANSFERASE SMYD"/>
    <property type="match status" value="1"/>
</dbReference>
<evidence type="ECO:0000256" key="1">
    <source>
        <dbReference type="ARBA" id="ARBA00022723"/>
    </source>
</evidence>
<evidence type="ECO:0000313" key="8">
    <source>
        <dbReference type="Proteomes" id="UP001456524"/>
    </source>
</evidence>
<dbReference type="Gene3D" id="6.10.140.2220">
    <property type="match status" value="1"/>
</dbReference>
<sequence>MATEIDNACKKPSPTAGNGLFAKKAIPEGELIFAIERPMLMELDSDKLPYYCTNCFVRSDDGLPGSRNIKIRACTNCKVVSYCSKNCQSIAWKRQHRPQCSIWKGLSRGREIPHAVRLVAQALVARKNGKISDAEWEAFQSLPGHVEKLRERNDFRTHAAMAMGALKYSGVDMFWDIEMTLEIYARILTNSLTITTPTLFPIGVGVDPFASCANHSCEPNAFVVLEGTKLCYRALKPISKDDEIFMSYVDDKYPFLHRQKELRDRYYFDCNCTKCQRGFDTMEDRLKQPS</sequence>
<evidence type="ECO:0000313" key="7">
    <source>
        <dbReference type="EMBL" id="KAK8175240.1"/>
    </source>
</evidence>
<dbReference type="SUPFAM" id="SSF144232">
    <property type="entry name" value="HIT/MYND zinc finger-like"/>
    <property type="match status" value="1"/>
</dbReference>
<feature type="non-terminal residue" evidence="7">
    <location>
        <position position="290"/>
    </location>
</feature>
<proteinExistence type="predicted"/>
<evidence type="ECO:0000256" key="2">
    <source>
        <dbReference type="ARBA" id="ARBA00022771"/>
    </source>
</evidence>
<dbReference type="InterPro" id="IPR046341">
    <property type="entry name" value="SET_dom_sf"/>
</dbReference>
<keyword evidence="1" id="KW-0479">Metal-binding</keyword>
<protein>
    <submittedName>
        <fullName evidence="7">Uncharacterized protein</fullName>
    </submittedName>
</protein>
<dbReference type="EMBL" id="JBBWUH010000002">
    <property type="protein sequence ID" value="KAK8175240.1"/>
    <property type="molecule type" value="Genomic_DNA"/>
</dbReference>
<gene>
    <name evidence="7" type="ORF">IWX90DRAFT_379140</name>
</gene>
<dbReference type="PANTHER" id="PTHR12197:SF251">
    <property type="entry name" value="EG:BACR7C10.4 PROTEIN"/>
    <property type="match status" value="1"/>
</dbReference>
<dbReference type="InterPro" id="IPR002893">
    <property type="entry name" value="Znf_MYND"/>
</dbReference>
<dbReference type="SUPFAM" id="SSF82199">
    <property type="entry name" value="SET domain"/>
    <property type="match status" value="1"/>
</dbReference>
<dbReference type="InterPro" id="IPR050869">
    <property type="entry name" value="H3K4_H4K5_MeTrfase"/>
</dbReference>
<dbReference type="SMART" id="SM00317">
    <property type="entry name" value="SET"/>
    <property type="match status" value="1"/>
</dbReference>
<dbReference type="PROSITE" id="PS50865">
    <property type="entry name" value="ZF_MYND_2"/>
    <property type="match status" value="1"/>
</dbReference>
<keyword evidence="3" id="KW-0862">Zinc</keyword>
<name>A0ABR1Y232_9PEZI</name>
<organism evidence="7 8">
    <name type="scientific">Phyllosticta citrichinensis</name>
    <dbReference type="NCBI Taxonomy" id="1130410"/>
    <lineage>
        <taxon>Eukaryota</taxon>
        <taxon>Fungi</taxon>
        <taxon>Dikarya</taxon>
        <taxon>Ascomycota</taxon>
        <taxon>Pezizomycotina</taxon>
        <taxon>Dothideomycetes</taxon>
        <taxon>Dothideomycetes incertae sedis</taxon>
        <taxon>Botryosphaeriales</taxon>
        <taxon>Phyllostictaceae</taxon>
        <taxon>Phyllosticta</taxon>
    </lineage>
</organism>
<evidence type="ECO:0000256" key="4">
    <source>
        <dbReference type="PROSITE-ProRule" id="PRU00134"/>
    </source>
</evidence>
<dbReference type="Gene3D" id="2.170.270.10">
    <property type="entry name" value="SET domain"/>
    <property type="match status" value="1"/>
</dbReference>
<dbReference type="InterPro" id="IPR001214">
    <property type="entry name" value="SET_dom"/>
</dbReference>
<comment type="caution">
    <text evidence="7">The sequence shown here is derived from an EMBL/GenBank/DDBJ whole genome shotgun (WGS) entry which is preliminary data.</text>
</comment>
<dbReference type="Gene3D" id="1.10.220.160">
    <property type="match status" value="1"/>
</dbReference>
<feature type="domain" description="MYND-type" evidence="6">
    <location>
        <begin position="52"/>
        <end position="100"/>
    </location>
</feature>
<dbReference type="PROSITE" id="PS50280">
    <property type="entry name" value="SET"/>
    <property type="match status" value="1"/>
</dbReference>
<keyword evidence="2 4" id="KW-0863">Zinc-finger</keyword>
<feature type="domain" description="SET" evidence="5">
    <location>
        <begin position="6"/>
        <end position="249"/>
    </location>
</feature>
<evidence type="ECO:0000259" key="6">
    <source>
        <dbReference type="PROSITE" id="PS50865"/>
    </source>
</evidence>